<dbReference type="Proteomes" id="UP000198528">
    <property type="component" value="Unassembled WGS sequence"/>
</dbReference>
<dbReference type="Pfam" id="PF02733">
    <property type="entry name" value="Dak1"/>
    <property type="match status" value="1"/>
</dbReference>
<evidence type="ECO:0000313" key="8">
    <source>
        <dbReference type="Proteomes" id="UP000198528"/>
    </source>
</evidence>
<keyword evidence="3 7" id="KW-0418">Kinase</keyword>
<dbReference type="SUPFAM" id="SSF82549">
    <property type="entry name" value="DAK1/DegV-like"/>
    <property type="match status" value="1"/>
</dbReference>
<evidence type="ECO:0000256" key="1">
    <source>
        <dbReference type="ARBA" id="ARBA00022679"/>
    </source>
</evidence>
<dbReference type="NCBIfam" id="NF011049">
    <property type="entry name" value="PRK14479.1"/>
    <property type="match status" value="1"/>
</dbReference>
<evidence type="ECO:0000313" key="7">
    <source>
        <dbReference type="EMBL" id="SDC03116.1"/>
    </source>
</evidence>
<dbReference type="GO" id="GO:0005829">
    <property type="term" value="C:cytosol"/>
    <property type="evidence" value="ECO:0007669"/>
    <property type="project" value="TreeGrafter"/>
</dbReference>
<evidence type="ECO:0000256" key="3">
    <source>
        <dbReference type="ARBA" id="ARBA00022777"/>
    </source>
</evidence>
<reference evidence="8" key="1">
    <citation type="submission" date="2016-10" db="EMBL/GenBank/DDBJ databases">
        <authorList>
            <person name="Varghese N."/>
            <person name="Submissions S."/>
        </authorList>
    </citation>
    <scope>NUCLEOTIDE SEQUENCE [LARGE SCALE GENOMIC DNA]</scope>
    <source>
        <strain evidence="8">DSM 22619</strain>
    </source>
</reference>
<dbReference type="Gene3D" id="1.25.40.340">
    <property type="match status" value="1"/>
</dbReference>
<dbReference type="AlphaFoldDB" id="A0A1G6IBI7"/>
<dbReference type="Pfam" id="PF02734">
    <property type="entry name" value="Dak2"/>
    <property type="match status" value="1"/>
</dbReference>
<evidence type="ECO:0000259" key="6">
    <source>
        <dbReference type="PROSITE" id="PS51481"/>
    </source>
</evidence>
<dbReference type="SUPFAM" id="SSF101473">
    <property type="entry name" value="DhaL-like"/>
    <property type="match status" value="1"/>
</dbReference>
<protein>
    <submittedName>
        <fullName evidence="7">Dihydroxyacetone kinase</fullName>
    </submittedName>
</protein>
<dbReference type="SMART" id="SM01120">
    <property type="entry name" value="Dak2"/>
    <property type="match status" value="1"/>
</dbReference>
<feature type="domain" description="DhaK" evidence="6">
    <location>
        <begin position="8"/>
        <end position="328"/>
    </location>
</feature>
<dbReference type="EMBL" id="FMZL01000002">
    <property type="protein sequence ID" value="SDC03116.1"/>
    <property type="molecule type" value="Genomic_DNA"/>
</dbReference>
<keyword evidence="4" id="KW-0067">ATP-binding</keyword>
<name>A0A1G6IBI7_9ACTN</name>
<feature type="domain" description="DhaL" evidence="5">
    <location>
        <begin position="365"/>
        <end position="568"/>
    </location>
</feature>
<dbReference type="GO" id="GO:0005524">
    <property type="term" value="F:ATP binding"/>
    <property type="evidence" value="ECO:0007669"/>
    <property type="project" value="UniProtKB-KW"/>
</dbReference>
<keyword evidence="8" id="KW-1185">Reference proteome</keyword>
<evidence type="ECO:0000256" key="4">
    <source>
        <dbReference type="ARBA" id="ARBA00022840"/>
    </source>
</evidence>
<dbReference type="InterPro" id="IPR004006">
    <property type="entry name" value="DhaK_dom"/>
</dbReference>
<proteinExistence type="predicted"/>
<sequence length="570" mass="59768">MNHMLFNDPKTFREDMLKGYAAAYPDYVVEVPGGVARATKMPEGKITVINGGGSGHYPAFCGIIGDGFMDATVVGNVFTSPSTEDVLGVAHSVDNGNGIFIVGGNYAGDKMNFNMARDRLIEEGVDCRTFYITDDVAAAKPEEKEKRRGNVGTFMVFKAAGAAAAAGVSFDELVRITEKANERTRTMSMGFRGCTLPGEAAPLFHVPEGKMEVGQGIHGEPGVGEDDLKSASEVAKILVDRVLAEAPADDSKRIAVILDGLGSTKYEELFVAWGTVRELLEEKGYTLVEPLVGEYVTSLDMEGIALAVEYLDDELEGYWSAPCDTASFRKGESSMAAGERKVYADVSEAAETFEPGSAASDAAADYIVDAFERMREAIADAEEELAKIDGVAGDGDHGRGMVKGSTFAAEAAKAAREKGAAAGSVLREAGRAWAAKAGGTSGVLWGSALEAAGAVVGDHADAYDADIAAEAVKAAYEKMLSLGGAHRGDKTMLDALIPFGEALEEQAAAGKSLKEAWANAAEVAKKAAEDTANMVPKVGRARPAAERSLGTPDAGAISMALCIRTVLPKE</sequence>
<dbReference type="InterPro" id="IPR036117">
    <property type="entry name" value="DhaL_dom_sf"/>
</dbReference>
<dbReference type="FunFam" id="1.25.40.340:FF:000002">
    <property type="entry name" value="Dihydroxyacetone kinase, L subunit"/>
    <property type="match status" value="1"/>
</dbReference>
<dbReference type="Gene3D" id="3.30.1180.20">
    <property type="entry name" value="Dihydroxyacetone kinase, domain 2"/>
    <property type="match status" value="1"/>
</dbReference>
<dbReference type="GO" id="GO:0004371">
    <property type="term" value="F:glycerone kinase activity"/>
    <property type="evidence" value="ECO:0007669"/>
    <property type="project" value="InterPro"/>
</dbReference>
<dbReference type="PROSITE" id="PS51480">
    <property type="entry name" value="DHAL"/>
    <property type="match status" value="1"/>
</dbReference>
<accession>A0A1G6IBI7</accession>
<dbReference type="PANTHER" id="PTHR28629">
    <property type="entry name" value="TRIOKINASE/FMN CYCLASE"/>
    <property type="match status" value="1"/>
</dbReference>
<gene>
    <name evidence="7" type="ORF">SAMN04487824_10275</name>
</gene>
<evidence type="ECO:0000256" key="2">
    <source>
        <dbReference type="ARBA" id="ARBA00022741"/>
    </source>
</evidence>
<evidence type="ECO:0000259" key="5">
    <source>
        <dbReference type="PROSITE" id="PS51480"/>
    </source>
</evidence>
<dbReference type="FunFam" id="3.40.50.10440:FF:000001">
    <property type="entry name" value="Dihydroxyacetone kinase, DhaK subunit"/>
    <property type="match status" value="1"/>
</dbReference>
<dbReference type="Gene3D" id="3.40.50.10440">
    <property type="entry name" value="Dihydroxyacetone kinase, domain 1"/>
    <property type="match status" value="1"/>
</dbReference>
<keyword evidence="2" id="KW-0547">Nucleotide-binding</keyword>
<dbReference type="PANTHER" id="PTHR28629:SF4">
    <property type="entry name" value="TRIOKINASE_FMN CYCLASE"/>
    <property type="match status" value="1"/>
</dbReference>
<dbReference type="InterPro" id="IPR004007">
    <property type="entry name" value="DhaL_dom"/>
</dbReference>
<dbReference type="InterPro" id="IPR050861">
    <property type="entry name" value="Dihydroxyacetone_Kinase"/>
</dbReference>
<keyword evidence="1" id="KW-0808">Transferase</keyword>
<dbReference type="GO" id="GO:0019563">
    <property type="term" value="P:glycerol catabolic process"/>
    <property type="evidence" value="ECO:0007669"/>
    <property type="project" value="TreeGrafter"/>
</dbReference>
<organism evidence="7 8">
    <name type="scientific">Parafannyhessea umbonata</name>
    <dbReference type="NCBI Taxonomy" id="604330"/>
    <lineage>
        <taxon>Bacteria</taxon>
        <taxon>Bacillati</taxon>
        <taxon>Actinomycetota</taxon>
        <taxon>Coriobacteriia</taxon>
        <taxon>Coriobacteriales</taxon>
        <taxon>Atopobiaceae</taxon>
        <taxon>Parafannyhessea</taxon>
    </lineage>
</organism>
<dbReference type="PROSITE" id="PS51481">
    <property type="entry name" value="DHAK"/>
    <property type="match status" value="1"/>
</dbReference>